<dbReference type="GO" id="GO:0007076">
    <property type="term" value="P:mitotic chromosome condensation"/>
    <property type="evidence" value="ECO:0007669"/>
    <property type="project" value="TreeGrafter"/>
</dbReference>
<dbReference type="VEuPathDB" id="TrichDB:TRFO_07437"/>
<dbReference type="GO" id="GO:0000793">
    <property type="term" value="C:condensed chromosome"/>
    <property type="evidence" value="ECO:0007669"/>
    <property type="project" value="TreeGrafter"/>
</dbReference>
<dbReference type="Proteomes" id="UP000179807">
    <property type="component" value="Unassembled WGS sequence"/>
</dbReference>
<dbReference type="GeneID" id="94828387"/>
<protein>
    <submittedName>
        <fullName evidence="3">Uncharacterized protein</fullName>
    </submittedName>
</protein>
<sequence length="923" mass="102147">MGDMDISEIINKTPSDFNFGFTVDVTKMQKLFENLCFIVLDLQKELSSLRKDIKNKAENDQLDPLRDNIARNSENIGDLIERIDDLKSMCVEKLGVPSARSQASPKPRTIRTPDEESKTRPGSNHSNKIDDASLKDLTDRLKNCEDQISNLNEKIGKIPKPGPVLSEAPAKGTAQENSSRKQKFQDFLDELDSPPNKKAIVQPIKTVPAQKSPIVSPGRPNSGKKSTPISPKLSDLPTPASSKVESDDDNEDQQNKPKELAEIKEAVSRPIAPSEDLLETFLDAAKMEIENARKALADELNNQLKTNTIQLNGAITKTAATSEMGLKKANGKIIDTEAKLGENFTKFSTDAQKQIQQLNVELANMAEQVKKLENRVEASSKAAEMNQQNLKHIITDDGKLDTDKLLEQLQGLFVLFNDMDGRLVTFENREFVSPESFNAAIEALSQIDSKVNKCESQIVSTDMKVSELREIIHELKEQLGNQASREQLLEVERVLHDYGDETSNLREALVKANKDIINARAAINTLRSHSEETKSISDEAKSQSQRASDDVAANEKRMKKMLAFIQKETGELSTQIKDLNSLIDRNEESINEIQKQRNVDLVKMNAGNAGNAGISKINPSDSTKSNSSISSKSSVSKLSITLTSEATSPHTSVPQIDSTMLHDPDANVVQLPEKVVYEQPVVTVVRKKQIEVVESQQMRRGNLPRLNTQQTRRDFDTIRSDLKRYEELIPRVERAENSITSLKNAIDSLNRTSKNLTDNKADKNDLQTLFEQFRMALGELNNRLGGMRKQVATKADITEVRDIQKSVLKDLLANGETAAGTESVRCLMCGQSRTNVTGAIDDPTLMKAIGNAVSSRVTGSDGAGNVCFVYGEHGEMYFGRSPDGKPIYSKPSSLAESNLSETKEKPPMTAPMLARKILDVPNP</sequence>
<keyword evidence="4" id="KW-1185">Reference proteome</keyword>
<evidence type="ECO:0000256" key="2">
    <source>
        <dbReference type="SAM" id="MobiDB-lite"/>
    </source>
</evidence>
<dbReference type="EMBL" id="MLAK01000893">
    <property type="protein sequence ID" value="OHT01857.1"/>
    <property type="molecule type" value="Genomic_DNA"/>
</dbReference>
<feature type="region of interest" description="Disordered" evidence="2">
    <location>
        <begin position="609"/>
        <end position="633"/>
    </location>
</feature>
<evidence type="ECO:0000313" key="4">
    <source>
        <dbReference type="Proteomes" id="UP000179807"/>
    </source>
</evidence>
<dbReference type="GO" id="GO:0003682">
    <property type="term" value="F:chromatin binding"/>
    <property type="evidence" value="ECO:0007669"/>
    <property type="project" value="TreeGrafter"/>
</dbReference>
<gene>
    <name evidence="3" type="ORF">TRFO_07437</name>
</gene>
<feature type="region of interest" description="Disordered" evidence="2">
    <location>
        <begin position="95"/>
        <end position="134"/>
    </location>
</feature>
<evidence type="ECO:0000256" key="1">
    <source>
        <dbReference type="SAM" id="Coils"/>
    </source>
</evidence>
<feature type="region of interest" description="Disordered" evidence="2">
    <location>
        <begin position="152"/>
        <end position="182"/>
    </location>
</feature>
<feature type="region of interest" description="Disordered" evidence="2">
    <location>
        <begin position="201"/>
        <end position="256"/>
    </location>
</feature>
<feature type="coiled-coil region" evidence="1">
    <location>
        <begin position="732"/>
        <end position="759"/>
    </location>
</feature>
<feature type="region of interest" description="Disordered" evidence="2">
    <location>
        <begin position="887"/>
        <end position="910"/>
    </location>
</feature>
<accession>A0A1J4JRU6</accession>
<dbReference type="AlphaFoldDB" id="A0A1J4JRU6"/>
<dbReference type="PANTHER" id="PTHR43941:SF1">
    <property type="entry name" value="STRUCTURAL MAINTENANCE OF CHROMOSOMES PROTEIN 2"/>
    <property type="match status" value="1"/>
</dbReference>
<keyword evidence="1" id="KW-0175">Coiled coil</keyword>
<evidence type="ECO:0000313" key="3">
    <source>
        <dbReference type="EMBL" id="OHT01857.1"/>
    </source>
</evidence>
<feature type="coiled-coil region" evidence="1">
    <location>
        <begin position="348"/>
        <end position="389"/>
    </location>
</feature>
<proteinExistence type="predicted"/>
<comment type="caution">
    <text evidence="3">The sequence shown here is derived from an EMBL/GenBank/DDBJ whole genome shotgun (WGS) entry which is preliminary data.</text>
</comment>
<dbReference type="GO" id="GO:0000796">
    <property type="term" value="C:condensin complex"/>
    <property type="evidence" value="ECO:0007669"/>
    <property type="project" value="TreeGrafter"/>
</dbReference>
<dbReference type="GO" id="GO:0000785">
    <property type="term" value="C:chromatin"/>
    <property type="evidence" value="ECO:0007669"/>
    <property type="project" value="TreeGrafter"/>
</dbReference>
<dbReference type="OrthoDB" id="10673325at2759"/>
<organism evidence="3 4">
    <name type="scientific">Tritrichomonas foetus</name>
    <dbReference type="NCBI Taxonomy" id="1144522"/>
    <lineage>
        <taxon>Eukaryota</taxon>
        <taxon>Metamonada</taxon>
        <taxon>Parabasalia</taxon>
        <taxon>Tritrichomonadida</taxon>
        <taxon>Tritrichomonadidae</taxon>
        <taxon>Tritrichomonas</taxon>
    </lineage>
</organism>
<name>A0A1J4JRU6_9EUKA</name>
<feature type="compositionally biased region" description="Low complexity" evidence="2">
    <location>
        <begin position="620"/>
        <end position="633"/>
    </location>
</feature>
<dbReference type="RefSeq" id="XP_068354993.1">
    <property type="nucleotide sequence ID" value="XM_068493683.1"/>
</dbReference>
<feature type="region of interest" description="Disordered" evidence="2">
    <location>
        <begin position="528"/>
        <end position="553"/>
    </location>
</feature>
<dbReference type="PANTHER" id="PTHR43941">
    <property type="entry name" value="STRUCTURAL MAINTENANCE OF CHROMOSOMES PROTEIN 2"/>
    <property type="match status" value="1"/>
</dbReference>
<feature type="compositionally biased region" description="Polar residues" evidence="2">
    <location>
        <begin position="890"/>
        <end position="900"/>
    </location>
</feature>
<reference evidence="3" key="1">
    <citation type="submission" date="2016-10" db="EMBL/GenBank/DDBJ databases">
        <authorList>
            <person name="Benchimol M."/>
            <person name="Almeida L.G."/>
            <person name="Vasconcelos A.T."/>
            <person name="Perreira-Neves A."/>
            <person name="Rosa I.A."/>
            <person name="Tasca T."/>
            <person name="Bogo M.R."/>
            <person name="de Souza W."/>
        </authorList>
    </citation>
    <scope>NUCLEOTIDE SEQUENCE [LARGE SCALE GENOMIC DNA]</scope>
    <source>
        <strain evidence="3">K</strain>
    </source>
</reference>